<feature type="domain" description="GGDEF" evidence="4">
    <location>
        <begin position="522"/>
        <end position="655"/>
    </location>
</feature>
<dbReference type="FunFam" id="3.30.70.270:FF:000001">
    <property type="entry name" value="Diguanylate cyclase domain protein"/>
    <property type="match status" value="1"/>
</dbReference>
<dbReference type="Pfam" id="PF00990">
    <property type="entry name" value="GGDEF"/>
    <property type="match status" value="1"/>
</dbReference>
<dbReference type="InterPro" id="IPR000160">
    <property type="entry name" value="GGDEF_dom"/>
</dbReference>
<proteinExistence type="predicted"/>
<dbReference type="InterPro" id="IPR013656">
    <property type="entry name" value="PAS_4"/>
</dbReference>
<dbReference type="PROSITE" id="PS50885">
    <property type="entry name" value="HAMP"/>
    <property type="match status" value="1"/>
</dbReference>
<comment type="caution">
    <text evidence="5">The sequence shown here is derived from an EMBL/GenBank/DDBJ whole genome shotgun (WGS) entry which is preliminary data.</text>
</comment>
<dbReference type="Gene3D" id="3.30.70.270">
    <property type="match status" value="1"/>
</dbReference>
<protein>
    <submittedName>
        <fullName evidence="5">Sensor domain-containing diguanylate cyclase</fullName>
    </submittedName>
</protein>
<evidence type="ECO:0000259" key="3">
    <source>
        <dbReference type="PROSITE" id="PS50885"/>
    </source>
</evidence>
<dbReference type="SUPFAM" id="SSF55073">
    <property type="entry name" value="Nucleotide cyclase"/>
    <property type="match status" value="1"/>
</dbReference>
<evidence type="ECO:0000259" key="4">
    <source>
        <dbReference type="PROSITE" id="PS50887"/>
    </source>
</evidence>
<dbReference type="Pfam" id="PF08448">
    <property type="entry name" value="PAS_4"/>
    <property type="match status" value="1"/>
</dbReference>
<dbReference type="AlphaFoldDB" id="A0A2N5C7T0"/>
<dbReference type="CDD" id="cd01949">
    <property type="entry name" value="GGDEF"/>
    <property type="match status" value="1"/>
</dbReference>
<dbReference type="PROSITE" id="PS50887">
    <property type="entry name" value="GGDEF"/>
    <property type="match status" value="1"/>
</dbReference>
<dbReference type="OrthoDB" id="8929028at2"/>
<dbReference type="SMART" id="SM00267">
    <property type="entry name" value="GGDEF"/>
    <property type="match status" value="1"/>
</dbReference>
<dbReference type="CDD" id="cd12914">
    <property type="entry name" value="PDC1_DGC_like"/>
    <property type="match status" value="1"/>
</dbReference>
<feature type="transmembrane region" description="Helical" evidence="1">
    <location>
        <begin position="163"/>
        <end position="186"/>
    </location>
</feature>
<feature type="domain" description="HAMP" evidence="3">
    <location>
        <begin position="308"/>
        <end position="362"/>
    </location>
</feature>
<dbReference type="NCBIfam" id="TIGR00229">
    <property type="entry name" value="sensory_box"/>
    <property type="match status" value="1"/>
</dbReference>
<dbReference type="SMART" id="SM00091">
    <property type="entry name" value="PAS"/>
    <property type="match status" value="1"/>
</dbReference>
<dbReference type="InterPro" id="IPR003660">
    <property type="entry name" value="HAMP_dom"/>
</dbReference>
<gene>
    <name evidence="5" type="ORF">CYJ10_22280</name>
</gene>
<accession>A0A2N5C7T0</accession>
<evidence type="ECO:0000313" key="5">
    <source>
        <dbReference type="EMBL" id="PLP98240.1"/>
    </source>
</evidence>
<dbReference type="CDD" id="cd00130">
    <property type="entry name" value="PAS"/>
    <property type="match status" value="1"/>
</dbReference>
<dbReference type="InterPro" id="IPR000014">
    <property type="entry name" value="PAS"/>
</dbReference>
<dbReference type="InterPro" id="IPR029787">
    <property type="entry name" value="Nucleotide_cyclase"/>
</dbReference>
<sequence length="662" mass="73294">MPRFLPSLKARIALITTVLAAVLGTGIVLGSLYYAHRDLEDVLQNQQESIVKLSADQLDTAMEDRIVMLTHLAPQLSGPLAAAHGMSPDALRDRLKDVVTRTVPMPEAFDSVLVADADGALLNMGGAAPADISDRAYFREAARTHNVVVAAPLRARTDGSMGALLAVPILSPSGTFMGLVAGWLNLGHSNFLVEIGHSRLGITGFYCLVSAGAAPVYIQHPDPAQAHQPASAAGNTCGIDDHAAPLEFLAPTRPVIARRLMATTGWELVAVLPAHEAYTPLRQLQRRFLMMSGIVLAVVALLIWLAVRKLLTPLSRLHQVVRDSASDLDAFERLPQRPQRDEIGDVTRAFIRLMRDVRQRGQQLARSERRLRAVTDTLPALLAFIDNDERYVFNNAAYESAFGLSVEQIRGMTVRELLGEERYLRARPYLQQALAGSVVSFEGEYVFPHHHWMETSYRPEWSEDGKQVVGVHIHVLDITQRKLENQRLSHLSRTDHLTQLQNRSAFEAHLRDAMTLSRNEDRLMALLYLDMDRFKAVNDIHGHATGDLLLQSFALRLRRCARKQDHVARLGGDEFAVILSDIETPQAARRVAEAILESVGRQFYFDGVVTDVDVSIGVALYRGAPLSEEALMRMADVLLYRAKALGRGRYEIGPAELLKVEA</sequence>
<feature type="transmembrane region" description="Helical" evidence="1">
    <location>
        <begin position="198"/>
        <end position="218"/>
    </location>
</feature>
<dbReference type="GO" id="GO:0003824">
    <property type="term" value="F:catalytic activity"/>
    <property type="evidence" value="ECO:0007669"/>
    <property type="project" value="UniProtKB-ARBA"/>
</dbReference>
<dbReference type="PROSITE" id="PS50112">
    <property type="entry name" value="PAS"/>
    <property type="match status" value="1"/>
</dbReference>
<keyword evidence="1" id="KW-0812">Transmembrane</keyword>
<dbReference type="NCBIfam" id="TIGR00254">
    <property type="entry name" value="GGDEF"/>
    <property type="match status" value="1"/>
</dbReference>
<dbReference type="GO" id="GO:0007165">
    <property type="term" value="P:signal transduction"/>
    <property type="evidence" value="ECO:0007669"/>
    <property type="project" value="InterPro"/>
</dbReference>
<dbReference type="Gene3D" id="3.30.450.20">
    <property type="entry name" value="PAS domain"/>
    <property type="match status" value="2"/>
</dbReference>
<organism evidence="5 6">
    <name type="scientific">Cupriavidus pauculus</name>
    <dbReference type="NCBI Taxonomy" id="82633"/>
    <lineage>
        <taxon>Bacteria</taxon>
        <taxon>Pseudomonadati</taxon>
        <taxon>Pseudomonadota</taxon>
        <taxon>Betaproteobacteria</taxon>
        <taxon>Burkholderiales</taxon>
        <taxon>Burkholderiaceae</taxon>
        <taxon>Cupriavidus</taxon>
    </lineage>
</organism>
<dbReference type="InterPro" id="IPR035965">
    <property type="entry name" value="PAS-like_dom_sf"/>
</dbReference>
<dbReference type="EMBL" id="PJRP01000012">
    <property type="protein sequence ID" value="PLP98240.1"/>
    <property type="molecule type" value="Genomic_DNA"/>
</dbReference>
<feature type="transmembrane region" description="Helical" evidence="1">
    <location>
        <begin position="288"/>
        <end position="307"/>
    </location>
</feature>
<dbReference type="PANTHER" id="PTHR44757">
    <property type="entry name" value="DIGUANYLATE CYCLASE DGCP"/>
    <property type="match status" value="1"/>
</dbReference>
<dbReference type="GO" id="GO:0016020">
    <property type="term" value="C:membrane"/>
    <property type="evidence" value="ECO:0007669"/>
    <property type="project" value="InterPro"/>
</dbReference>
<dbReference type="PANTHER" id="PTHR44757:SF2">
    <property type="entry name" value="BIOFILM ARCHITECTURE MAINTENANCE PROTEIN MBAA"/>
    <property type="match status" value="1"/>
</dbReference>
<name>A0A2N5C7T0_9BURK</name>
<evidence type="ECO:0000256" key="1">
    <source>
        <dbReference type="SAM" id="Phobius"/>
    </source>
</evidence>
<keyword evidence="1" id="KW-0472">Membrane</keyword>
<reference evidence="5 6" key="1">
    <citation type="submission" date="2017-12" db="EMBL/GenBank/DDBJ databases">
        <title>Genome sequence of the active heterotrophic nitrifier-denitrifier, Cupriavidus pauculus UM1.</title>
        <authorList>
            <person name="Putonti C."/>
            <person name="Castignetti D."/>
        </authorList>
    </citation>
    <scope>NUCLEOTIDE SEQUENCE [LARGE SCALE GENOMIC DNA]</scope>
    <source>
        <strain evidence="5 6">UM1</strain>
    </source>
</reference>
<keyword evidence="1" id="KW-1133">Transmembrane helix</keyword>
<dbReference type="InterPro" id="IPR052155">
    <property type="entry name" value="Biofilm_reg_signaling"/>
</dbReference>
<dbReference type="RefSeq" id="WP_101683631.1">
    <property type="nucleotide sequence ID" value="NZ_PJRP01000012.1"/>
</dbReference>
<dbReference type="Gene3D" id="6.10.340.10">
    <property type="match status" value="1"/>
</dbReference>
<feature type="domain" description="PAS" evidence="2">
    <location>
        <begin position="367"/>
        <end position="437"/>
    </location>
</feature>
<evidence type="ECO:0000259" key="2">
    <source>
        <dbReference type="PROSITE" id="PS50112"/>
    </source>
</evidence>
<evidence type="ECO:0000313" key="6">
    <source>
        <dbReference type="Proteomes" id="UP000234341"/>
    </source>
</evidence>
<dbReference type="STRING" id="82633.GCA_000974605_04599"/>
<dbReference type="SUPFAM" id="SSF55785">
    <property type="entry name" value="PYP-like sensor domain (PAS domain)"/>
    <property type="match status" value="1"/>
</dbReference>
<dbReference type="InterPro" id="IPR043128">
    <property type="entry name" value="Rev_trsase/Diguanyl_cyclase"/>
</dbReference>
<dbReference type="Proteomes" id="UP000234341">
    <property type="component" value="Unassembled WGS sequence"/>
</dbReference>
<feature type="transmembrane region" description="Helical" evidence="1">
    <location>
        <begin position="12"/>
        <end position="35"/>
    </location>
</feature>